<feature type="region of interest" description="Disordered" evidence="3">
    <location>
        <begin position="1"/>
        <end position="223"/>
    </location>
</feature>
<evidence type="ECO:0000313" key="5">
    <source>
        <dbReference type="EMBL" id="GJN87354.1"/>
    </source>
</evidence>
<feature type="region of interest" description="Disordered" evidence="3">
    <location>
        <begin position="392"/>
        <end position="429"/>
    </location>
</feature>
<evidence type="ECO:0000256" key="2">
    <source>
        <dbReference type="ARBA" id="ARBA00022840"/>
    </source>
</evidence>
<dbReference type="SMART" id="SM00220">
    <property type="entry name" value="S_TKc"/>
    <property type="match status" value="1"/>
</dbReference>
<dbReference type="PANTHER" id="PTHR24346">
    <property type="entry name" value="MAP/MICROTUBULE AFFINITY-REGULATING KINASE"/>
    <property type="match status" value="1"/>
</dbReference>
<gene>
    <name evidence="5" type="ORF">Rhopal_000303-T1</name>
</gene>
<organism evidence="5 6">
    <name type="scientific">Rhodotorula paludigena</name>
    <dbReference type="NCBI Taxonomy" id="86838"/>
    <lineage>
        <taxon>Eukaryota</taxon>
        <taxon>Fungi</taxon>
        <taxon>Dikarya</taxon>
        <taxon>Basidiomycota</taxon>
        <taxon>Pucciniomycotina</taxon>
        <taxon>Microbotryomycetes</taxon>
        <taxon>Sporidiobolales</taxon>
        <taxon>Sporidiobolaceae</taxon>
        <taxon>Rhodotorula</taxon>
    </lineage>
</organism>
<dbReference type="InterPro" id="IPR011009">
    <property type="entry name" value="Kinase-like_dom_sf"/>
</dbReference>
<accession>A0AAV5GA95</accession>
<dbReference type="EMBL" id="BQKY01000001">
    <property type="protein sequence ID" value="GJN87354.1"/>
    <property type="molecule type" value="Genomic_DNA"/>
</dbReference>
<dbReference type="InterPro" id="IPR000719">
    <property type="entry name" value="Prot_kinase_dom"/>
</dbReference>
<evidence type="ECO:0000259" key="4">
    <source>
        <dbReference type="PROSITE" id="PS50011"/>
    </source>
</evidence>
<feature type="compositionally biased region" description="Pro residues" evidence="3">
    <location>
        <begin position="152"/>
        <end position="162"/>
    </location>
</feature>
<dbReference type="PANTHER" id="PTHR24346:SF77">
    <property type="entry name" value="SERINE THREONINE PROTEIN KINASE"/>
    <property type="match status" value="1"/>
</dbReference>
<feature type="compositionally biased region" description="Polar residues" evidence="3">
    <location>
        <begin position="833"/>
        <end position="843"/>
    </location>
</feature>
<feature type="compositionally biased region" description="Polar residues" evidence="3">
    <location>
        <begin position="875"/>
        <end position="885"/>
    </location>
</feature>
<keyword evidence="2" id="KW-0067">ATP-binding</keyword>
<feature type="region of interest" description="Disordered" evidence="3">
    <location>
        <begin position="1303"/>
        <end position="1409"/>
    </location>
</feature>
<feature type="compositionally biased region" description="Acidic residues" evidence="3">
    <location>
        <begin position="1370"/>
        <end position="1383"/>
    </location>
</feature>
<feature type="compositionally biased region" description="Polar residues" evidence="3">
    <location>
        <begin position="1020"/>
        <end position="1033"/>
    </location>
</feature>
<evidence type="ECO:0000313" key="6">
    <source>
        <dbReference type="Proteomes" id="UP001342314"/>
    </source>
</evidence>
<feature type="compositionally biased region" description="Acidic residues" evidence="3">
    <location>
        <begin position="1238"/>
        <end position="1249"/>
    </location>
</feature>
<reference evidence="5 6" key="1">
    <citation type="submission" date="2021-12" db="EMBL/GenBank/DDBJ databases">
        <title>High titer production of polyol ester of fatty acids by Rhodotorula paludigena BS15 towards product separation-free biomass refinery.</title>
        <authorList>
            <person name="Mano J."/>
            <person name="Ono H."/>
            <person name="Tanaka T."/>
            <person name="Naito K."/>
            <person name="Sushida H."/>
            <person name="Ike M."/>
            <person name="Tokuyasu K."/>
            <person name="Kitaoka M."/>
        </authorList>
    </citation>
    <scope>NUCLEOTIDE SEQUENCE [LARGE SCALE GENOMIC DNA]</scope>
    <source>
        <strain evidence="5 6">BS15</strain>
    </source>
</reference>
<feature type="compositionally biased region" description="Low complexity" evidence="3">
    <location>
        <begin position="1045"/>
        <end position="1071"/>
    </location>
</feature>
<feature type="compositionally biased region" description="Low complexity" evidence="3">
    <location>
        <begin position="187"/>
        <end position="202"/>
    </location>
</feature>
<feature type="compositionally biased region" description="Gly residues" evidence="3">
    <location>
        <begin position="1398"/>
        <end position="1409"/>
    </location>
</feature>
<name>A0AAV5GA95_9BASI</name>
<dbReference type="PROSITE" id="PS50011">
    <property type="entry name" value="PROTEIN_KINASE_DOM"/>
    <property type="match status" value="1"/>
</dbReference>
<dbReference type="GO" id="GO:0004674">
    <property type="term" value="F:protein serine/threonine kinase activity"/>
    <property type="evidence" value="ECO:0007669"/>
    <property type="project" value="TreeGrafter"/>
</dbReference>
<feature type="region of interest" description="Disordered" evidence="3">
    <location>
        <begin position="1144"/>
        <end position="1197"/>
    </location>
</feature>
<dbReference type="Proteomes" id="UP001342314">
    <property type="component" value="Unassembled WGS sequence"/>
</dbReference>
<feature type="compositionally biased region" description="Gly residues" evidence="3">
    <location>
        <begin position="1034"/>
        <end position="1044"/>
    </location>
</feature>
<feature type="region of interest" description="Disordered" evidence="3">
    <location>
        <begin position="833"/>
        <end position="907"/>
    </location>
</feature>
<feature type="region of interest" description="Disordered" evidence="3">
    <location>
        <begin position="641"/>
        <end position="662"/>
    </location>
</feature>
<feature type="compositionally biased region" description="Low complexity" evidence="3">
    <location>
        <begin position="22"/>
        <end position="91"/>
    </location>
</feature>
<feature type="compositionally biased region" description="Low complexity" evidence="3">
    <location>
        <begin position="1000"/>
        <end position="1019"/>
    </location>
</feature>
<feature type="compositionally biased region" description="Polar residues" evidence="3">
    <location>
        <begin position="128"/>
        <end position="139"/>
    </location>
</feature>
<feature type="domain" description="Protein kinase" evidence="4">
    <location>
        <begin position="310"/>
        <end position="761"/>
    </location>
</feature>
<feature type="region of interest" description="Disordered" evidence="3">
    <location>
        <begin position="334"/>
        <end position="376"/>
    </location>
</feature>
<feature type="compositionally biased region" description="Polar residues" evidence="3">
    <location>
        <begin position="592"/>
        <end position="601"/>
    </location>
</feature>
<feature type="region of interest" description="Disordered" evidence="3">
    <location>
        <begin position="916"/>
        <end position="935"/>
    </location>
</feature>
<feature type="compositionally biased region" description="Low complexity" evidence="3">
    <location>
        <begin position="967"/>
        <end position="976"/>
    </location>
</feature>
<sequence>MAAPRPPRPTLERSAATSQGIPSPARQPSGSRAAAGGAGGLSRSTRLDSLSALAAKAGSSTHTSPGSASLSLPPSPPTWSGSSAPASSRAPSPSPTPPSSLASPTSPAPPAMSAALSPTASKSPPPSVHSTSTASSGRTNAGFVVTSRPKYYQPPPGSPGPPAIMAKNPFYRSTPPGSRDNSRDNSRNNSRNNSRDNSPSRASRLRSYPPTAPFPPPVPSTSTATGIAAVAAAALVPAAALPSLLPLRRGSSPAALPTFDAIRDVGGTASGHASGSETPSGAVAQQPEPKTTRTLSSSIDSKGRRMVNQYVRLKTIGQGSHGKVWLCAEPSSIDEEEELDQEGEEVLADVPEQGGAVPPDGRAARRRRRTPSERWEADIDAGRVRYCAIKSVARDGPGGQRGQRSLRLAAQQKGRKQSSQGSGGIGADDKVKREVAIMKRLDHPNIVRLKEVIDDSKSKKVFMVLEFMAGGQVVWQDDNKQPTMTVDEARRTFRDVVLGLEYLHFQGIIHRDIKPANLLWTEDHSTVKISDFGVSHVSEALIRASPDDDETNCENDDKALRKTAGSPAFFAPELCFPAEFTPTPNAHPGGSHATTRDTVSASREHDSETYFSPGLGGSTLTPTSSGAIFSSPTSPNGLSLSSHLISLPLPPPSPDHPRTRPPVGKGIDIWALGVTLYCLLFGDTPFTARTEYELYNVIVREPIRVPERMGREGMWTGVGRVWEGCGDGAEGREVVDLLGRLLEKDPTKRITLEEVKTHPWVLRNLDNPTSWLHDTDLAQVTHVTITDEDVQCATQERSGALDALPPIRNRPGIRRALNAALAKFPAFSRIKSTRTNASTNSEDPLSGGVGDDEPRSRSKSNSSAGHGAPDEVLSASGSVSRQPSDSSRDPGGAPFERRGKSKEGVFGVDLRRIISGSGAHDGGANHGTRGGWGNRTTLRKATTLEPPSGSSTPGISGGPSTPFPELSRSVSSSSVVANPETRSRIAHHFFQRKASDDTPGARSNASSGPSPSPATSRSGFSPSPFTGSDTESNPGGGRSSGRGGFSRVLSRFNSGSGPSAASSLRSRSGARQFSGSTDGGSDDVHRAPSSLGIAQHVVDQLEAAGTTREQFDSLGRLVVSRKGSGASAHTRGSAASGFNAAKAELDAADDEDDVGPIDLTEFEYSDSDDVDDDDDDDDDLDDFLQQPLAHGTQMSGWNYPAFPADFRMDVRSSDDHGIAREGQQQGVYVSPSGTPPTDELDPLGEEEEDGKVGPVSTASAAAASRPVKEDTTNYVPYADAVSFQLCPLDLDFDSFASSFAPLSIPTEQQQQTPRGAPSFAHQMQQNARLQPESSSSSARDRSYSPRDGSIRGVSLDPPGPRKTSGVVWGGDDEDDGDDGEEEILVVPRRRRAPTLSGSGNGTPTGSGSR</sequence>
<feature type="compositionally biased region" description="Pro residues" evidence="3">
    <location>
        <begin position="210"/>
        <end position="219"/>
    </location>
</feature>
<feature type="compositionally biased region" description="Polar residues" evidence="3">
    <location>
        <begin position="288"/>
        <end position="300"/>
    </location>
</feature>
<feature type="compositionally biased region" description="Polar residues" evidence="3">
    <location>
        <begin position="1321"/>
        <end position="1332"/>
    </location>
</feature>
<evidence type="ECO:0000256" key="3">
    <source>
        <dbReference type="SAM" id="MobiDB-lite"/>
    </source>
</evidence>
<keyword evidence="6" id="KW-1185">Reference proteome</keyword>
<dbReference type="SUPFAM" id="SSF56112">
    <property type="entry name" value="Protein kinase-like (PK-like)"/>
    <property type="match status" value="1"/>
</dbReference>
<keyword evidence="1" id="KW-0547">Nucleotide-binding</keyword>
<feature type="compositionally biased region" description="Acidic residues" evidence="3">
    <location>
        <begin position="334"/>
        <end position="347"/>
    </location>
</feature>
<comment type="caution">
    <text evidence="5">The sequence shown here is derived from an EMBL/GenBank/DDBJ whole genome shotgun (WGS) entry which is preliminary data.</text>
</comment>
<feature type="compositionally biased region" description="Low complexity" evidence="3">
    <location>
        <begin position="99"/>
        <end position="121"/>
    </location>
</feature>
<feature type="region of interest" description="Disordered" evidence="3">
    <location>
        <begin position="1212"/>
        <end position="1270"/>
    </location>
</feature>
<feature type="region of interest" description="Disordered" evidence="3">
    <location>
        <begin position="264"/>
        <end position="301"/>
    </location>
</feature>
<feature type="region of interest" description="Disordered" evidence="3">
    <location>
        <begin position="940"/>
        <end position="1091"/>
    </location>
</feature>
<dbReference type="GO" id="GO:0005524">
    <property type="term" value="F:ATP binding"/>
    <property type="evidence" value="ECO:0007669"/>
    <property type="project" value="UniProtKB-KW"/>
</dbReference>
<feature type="compositionally biased region" description="Acidic residues" evidence="3">
    <location>
        <begin position="1146"/>
        <end position="1182"/>
    </location>
</feature>
<dbReference type="Pfam" id="PF00069">
    <property type="entry name" value="Pkinase"/>
    <property type="match status" value="2"/>
</dbReference>
<dbReference type="CDD" id="cd14008">
    <property type="entry name" value="STKc_LKB1_CaMKK"/>
    <property type="match status" value="1"/>
</dbReference>
<evidence type="ECO:0000256" key="1">
    <source>
        <dbReference type="ARBA" id="ARBA00022741"/>
    </source>
</evidence>
<feature type="compositionally biased region" description="Gly residues" evidence="3">
    <location>
        <begin position="919"/>
        <end position="933"/>
    </location>
</feature>
<dbReference type="GO" id="GO:0005737">
    <property type="term" value="C:cytoplasm"/>
    <property type="evidence" value="ECO:0007669"/>
    <property type="project" value="TreeGrafter"/>
</dbReference>
<feature type="region of interest" description="Disordered" evidence="3">
    <location>
        <begin position="580"/>
        <end position="617"/>
    </location>
</feature>
<dbReference type="GO" id="GO:0035556">
    <property type="term" value="P:intracellular signal transduction"/>
    <property type="evidence" value="ECO:0007669"/>
    <property type="project" value="TreeGrafter"/>
</dbReference>
<feature type="compositionally biased region" description="Low complexity" evidence="3">
    <location>
        <begin position="946"/>
        <end position="960"/>
    </location>
</feature>
<dbReference type="Gene3D" id="1.10.510.10">
    <property type="entry name" value="Transferase(Phosphotransferase) domain 1"/>
    <property type="match status" value="2"/>
</dbReference>
<proteinExistence type="predicted"/>
<protein>
    <recommendedName>
        <fullName evidence="4">Protein kinase domain-containing protein</fullName>
    </recommendedName>
</protein>